<dbReference type="AlphaFoldDB" id="A0A918E9B6"/>
<evidence type="ECO:0000313" key="4">
    <source>
        <dbReference type="Proteomes" id="UP000660745"/>
    </source>
</evidence>
<dbReference type="Gene3D" id="3.30.70.100">
    <property type="match status" value="1"/>
</dbReference>
<reference evidence="3" key="2">
    <citation type="submission" date="2020-09" db="EMBL/GenBank/DDBJ databases">
        <authorList>
            <person name="Sun Q."/>
            <person name="Zhou Y."/>
        </authorList>
    </citation>
    <scope>NUCLEOTIDE SEQUENCE</scope>
    <source>
        <strain evidence="3">CGMCC 4.7430</strain>
    </source>
</reference>
<evidence type="ECO:0000259" key="2">
    <source>
        <dbReference type="PROSITE" id="PS51502"/>
    </source>
</evidence>
<dbReference type="InterPro" id="IPR044662">
    <property type="entry name" value="HS1/DABB1-like"/>
</dbReference>
<comment type="subunit">
    <text evidence="1">Homodimer.</text>
</comment>
<evidence type="ECO:0000256" key="1">
    <source>
        <dbReference type="ARBA" id="ARBA00011738"/>
    </source>
</evidence>
<reference evidence="3" key="1">
    <citation type="journal article" date="2014" name="Int. J. Syst. Evol. Microbiol.">
        <title>Complete genome sequence of Corynebacterium casei LMG S-19264T (=DSM 44701T), isolated from a smear-ripened cheese.</title>
        <authorList>
            <consortium name="US DOE Joint Genome Institute (JGI-PGF)"/>
            <person name="Walter F."/>
            <person name="Albersmeier A."/>
            <person name="Kalinowski J."/>
            <person name="Ruckert C."/>
        </authorList>
    </citation>
    <scope>NUCLEOTIDE SEQUENCE</scope>
    <source>
        <strain evidence="3">CGMCC 4.7430</strain>
    </source>
</reference>
<dbReference type="PANTHER" id="PTHR33178">
    <property type="match status" value="1"/>
</dbReference>
<organism evidence="3 4">
    <name type="scientific">Nonomuraea glycinis</name>
    <dbReference type="NCBI Taxonomy" id="2047744"/>
    <lineage>
        <taxon>Bacteria</taxon>
        <taxon>Bacillati</taxon>
        <taxon>Actinomycetota</taxon>
        <taxon>Actinomycetes</taxon>
        <taxon>Streptosporangiales</taxon>
        <taxon>Streptosporangiaceae</taxon>
        <taxon>Nonomuraea</taxon>
    </lineage>
</organism>
<name>A0A918E9B6_9ACTN</name>
<protein>
    <submittedName>
        <fullName evidence="3">Stress protein</fullName>
    </submittedName>
</protein>
<keyword evidence="4" id="KW-1185">Reference proteome</keyword>
<dbReference type="Pfam" id="PF07876">
    <property type="entry name" value="Dabb"/>
    <property type="match status" value="1"/>
</dbReference>
<accession>A0A918E9B6</accession>
<evidence type="ECO:0000313" key="3">
    <source>
        <dbReference type="EMBL" id="GGP13692.1"/>
    </source>
</evidence>
<dbReference type="InterPro" id="IPR013097">
    <property type="entry name" value="Dabb"/>
</dbReference>
<dbReference type="SUPFAM" id="SSF54909">
    <property type="entry name" value="Dimeric alpha+beta barrel"/>
    <property type="match status" value="1"/>
</dbReference>
<dbReference type="EMBL" id="BMNK01000014">
    <property type="protein sequence ID" value="GGP13692.1"/>
    <property type="molecule type" value="Genomic_DNA"/>
</dbReference>
<gene>
    <name evidence="3" type="ORF">GCM10012278_66480</name>
</gene>
<dbReference type="PANTHER" id="PTHR33178:SF10">
    <property type="entry name" value="STRESS-RESPONSE A_B BARREL DOMAIN-CONTAINING PROTEIN"/>
    <property type="match status" value="1"/>
</dbReference>
<sequence>MIRHVVLLTWSEDATDKQKAALAAELAELPGRIPEIRSYKFGPDAGINPGNHHFGIVADFDNEADYLVYRDHPAHRELILGFITPILESRAAVQFTF</sequence>
<dbReference type="RefSeq" id="WP_189142693.1">
    <property type="nucleotide sequence ID" value="NZ_BMNK01000014.1"/>
</dbReference>
<feature type="domain" description="Stress-response A/B barrel" evidence="2">
    <location>
        <begin position="2"/>
        <end position="95"/>
    </location>
</feature>
<comment type="caution">
    <text evidence="3">The sequence shown here is derived from an EMBL/GenBank/DDBJ whole genome shotgun (WGS) entry which is preliminary data.</text>
</comment>
<dbReference type="PROSITE" id="PS51502">
    <property type="entry name" value="S_R_A_B_BARREL"/>
    <property type="match status" value="1"/>
</dbReference>
<proteinExistence type="predicted"/>
<dbReference type="SMART" id="SM00886">
    <property type="entry name" value="Dabb"/>
    <property type="match status" value="1"/>
</dbReference>
<dbReference type="Proteomes" id="UP000660745">
    <property type="component" value="Unassembled WGS sequence"/>
</dbReference>
<dbReference type="InterPro" id="IPR011008">
    <property type="entry name" value="Dimeric_a/b-barrel"/>
</dbReference>